<dbReference type="SUPFAM" id="SSF53850">
    <property type="entry name" value="Periplasmic binding protein-like II"/>
    <property type="match status" value="1"/>
</dbReference>
<gene>
    <name evidence="2" type="ORF">JY500_21090</name>
</gene>
<accession>A0ABX7M564</accession>
<evidence type="ECO:0000313" key="3">
    <source>
        <dbReference type="Proteomes" id="UP000663570"/>
    </source>
</evidence>
<keyword evidence="3" id="KW-1185">Reference proteome</keyword>
<feature type="chain" id="PRO_5047388138" description="Phosphate ABC transporter substrate-binding protein" evidence="1">
    <location>
        <begin position="24"/>
        <end position="146"/>
    </location>
</feature>
<dbReference type="RefSeq" id="WP_206254499.1">
    <property type="nucleotide sequence ID" value="NZ_CP071060.1"/>
</dbReference>
<evidence type="ECO:0008006" key="4">
    <source>
        <dbReference type="Google" id="ProtNLM"/>
    </source>
</evidence>
<feature type="signal peptide" evidence="1">
    <location>
        <begin position="1"/>
        <end position="23"/>
    </location>
</feature>
<dbReference type="EMBL" id="CP071060">
    <property type="protein sequence ID" value="QSI76910.1"/>
    <property type="molecule type" value="Genomic_DNA"/>
</dbReference>
<dbReference type="Proteomes" id="UP000663570">
    <property type="component" value="Chromosome"/>
</dbReference>
<evidence type="ECO:0000256" key="1">
    <source>
        <dbReference type="SAM" id="SignalP"/>
    </source>
</evidence>
<evidence type="ECO:0000313" key="2">
    <source>
        <dbReference type="EMBL" id="QSI76910.1"/>
    </source>
</evidence>
<sequence length="146" mass="15889">MRRALVLLPLLAFALGMPAQLRAAEPGEAVVVVAGHASAITGLTRDEVTRLYLGERLDGGKAPLKALELDIPPWTREAFYARLLGRSPVQMRALWARLVFSGKGRPPRIVADVDAAMRELESDPNTVVFMPAESAVTARLKPLFAF</sequence>
<keyword evidence="1" id="KW-0732">Signal</keyword>
<proteinExistence type="predicted"/>
<name>A0ABX7M564_9RHOO</name>
<reference evidence="2 3" key="1">
    <citation type="submission" date="2021-02" db="EMBL/GenBank/DDBJ databases">
        <title>Niveibacterium changnyeongensis HC41.</title>
        <authorList>
            <person name="Kang M."/>
        </authorList>
    </citation>
    <scope>NUCLEOTIDE SEQUENCE [LARGE SCALE GENOMIC DNA]</scope>
    <source>
        <strain evidence="2 3">HC41</strain>
    </source>
</reference>
<organism evidence="2 3">
    <name type="scientific">Niveibacterium microcysteis</name>
    <dbReference type="NCBI Taxonomy" id="2811415"/>
    <lineage>
        <taxon>Bacteria</taxon>
        <taxon>Pseudomonadati</taxon>
        <taxon>Pseudomonadota</taxon>
        <taxon>Betaproteobacteria</taxon>
        <taxon>Rhodocyclales</taxon>
        <taxon>Rhodocyclaceae</taxon>
        <taxon>Niveibacterium</taxon>
    </lineage>
</organism>
<protein>
    <recommendedName>
        <fullName evidence="4">Phosphate ABC transporter substrate-binding protein</fullName>
    </recommendedName>
</protein>